<gene>
    <name evidence="2" type="ORF">PICMEDRAFT_58623</name>
</gene>
<dbReference type="InterPro" id="IPR001870">
    <property type="entry name" value="B30.2/SPRY"/>
</dbReference>
<dbReference type="InterPro" id="IPR043136">
    <property type="entry name" value="B30.2/SPRY_sf"/>
</dbReference>
<dbReference type="Pfam" id="PF00622">
    <property type="entry name" value="SPRY"/>
    <property type="match status" value="1"/>
</dbReference>
<dbReference type="RefSeq" id="XP_019017383.1">
    <property type="nucleotide sequence ID" value="XM_019163308.1"/>
</dbReference>
<keyword evidence="3" id="KW-1185">Reference proteome</keyword>
<sequence length="625" mass="72140">MTMHEIQQQPKDRLIPRYIQFQFLSNHIENELSNTSPDMLPDALRWRKISYLASLGYLGRYPGYFFDGSVRNEDYLNKVLNMNIISQEEDLYSTGDSHFAGNHSLLSSSKLGSIGGATEISNTDGSYYMEGNINWNSRNNLDDDWVMNHPLNVKDLSLPTRIDMPKTETKVNLSDDEKTVGTELIENTMFNLYPRGNNKSNFVTIPLDSYVSPLLCIYYYEITVIKGIEDECDIVIGYVKDEIKNIAYTSSSMIDLRGTDDRAVGWYGKNGIFTLWNDKRIEKSACRFGKGDVVGMGYNLYRDVFFITKNGLLVSELPSLGKFLDKSFEGRKNVRGFVPSVSLGSWCKVRINLGDAEDKQKGFRFDIESYVKKNKYNFVDKIKLSKIPPFSLPNKKVVKNDLDLTHYVDELVIGFLKYGGYLDTVKEMQEDLKALKRKEDPEDGYMAGLGKADNMLLELCHLKKMVKKYVMADELLKVRNLLETKYPGFFTTYRKINFRLKILKLIRMLISEKTDILKCVKFASQLKNLFKEEDCQYYIDQVSVLFSHENPRNCPEFHLYYDDNKTKIIHAIIMAINEQNRLPFISSLDLVILRTDQNLEAYVDKVQNGDKGPLLINMLEDYIKF</sequence>
<evidence type="ECO:0000313" key="2">
    <source>
        <dbReference type="EMBL" id="ODQ46270.1"/>
    </source>
</evidence>
<dbReference type="OrthoDB" id="25503at2759"/>
<dbReference type="Gene3D" id="2.60.120.920">
    <property type="match status" value="1"/>
</dbReference>
<accession>A0A1E3NJI3</accession>
<dbReference type="EMBL" id="KV454003">
    <property type="protein sequence ID" value="ODQ46270.1"/>
    <property type="molecule type" value="Genomic_DNA"/>
</dbReference>
<dbReference type="InterPro" id="IPR003877">
    <property type="entry name" value="SPRY_dom"/>
</dbReference>
<evidence type="ECO:0000313" key="3">
    <source>
        <dbReference type="Proteomes" id="UP000094455"/>
    </source>
</evidence>
<proteinExistence type="predicted"/>
<dbReference type="InterPro" id="IPR050618">
    <property type="entry name" value="Ubq-SigPath_Reg"/>
</dbReference>
<dbReference type="InterPro" id="IPR044736">
    <property type="entry name" value="Gid1/RanBPM/SPLA_SPRY"/>
</dbReference>
<name>A0A1E3NJI3_9ASCO</name>
<dbReference type="CDD" id="cd12885">
    <property type="entry name" value="SPRY_RanBP_like"/>
    <property type="match status" value="1"/>
</dbReference>
<evidence type="ECO:0000259" key="1">
    <source>
        <dbReference type="PROSITE" id="PS50188"/>
    </source>
</evidence>
<protein>
    <recommendedName>
        <fullName evidence="1">B30.2/SPRY domain-containing protein</fullName>
    </recommendedName>
</protein>
<dbReference type="GeneID" id="30179995"/>
<feature type="domain" description="B30.2/SPRY" evidence="1">
    <location>
        <begin position="140"/>
        <end position="358"/>
    </location>
</feature>
<dbReference type="PROSITE" id="PS50188">
    <property type="entry name" value="B302_SPRY"/>
    <property type="match status" value="1"/>
</dbReference>
<dbReference type="Proteomes" id="UP000094455">
    <property type="component" value="Unassembled WGS sequence"/>
</dbReference>
<organism evidence="2 3">
    <name type="scientific">Pichia membranifaciens NRRL Y-2026</name>
    <dbReference type="NCBI Taxonomy" id="763406"/>
    <lineage>
        <taxon>Eukaryota</taxon>
        <taxon>Fungi</taxon>
        <taxon>Dikarya</taxon>
        <taxon>Ascomycota</taxon>
        <taxon>Saccharomycotina</taxon>
        <taxon>Pichiomycetes</taxon>
        <taxon>Pichiales</taxon>
        <taxon>Pichiaceae</taxon>
        <taxon>Pichia</taxon>
    </lineage>
</organism>
<dbReference type="STRING" id="763406.A0A1E3NJI3"/>
<dbReference type="AlphaFoldDB" id="A0A1E3NJI3"/>
<reference evidence="2 3" key="1">
    <citation type="journal article" date="2016" name="Proc. Natl. Acad. Sci. U.S.A.">
        <title>Comparative genomics of biotechnologically important yeasts.</title>
        <authorList>
            <person name="Riley R."/>
            <person name="Haridas S."/>
            <person name="Wolfe K.H."/>
            <person name="Lopes M.R."/>
            <person name="Hittinger C.T."/>
            <person name="Goeker M."/>
            <person name="Salamov A.A."/>
            <person name="Wisecaver J.H."/>
            <person name="Long T.M."/>
            <person name="Calvey C.H."/>
            <person name="Aerts A.L."/>
            <person name="Barry K.W."/>
            <person name="Choi C."/>
            <person name="Clum A."/>
            <person name="Coughlan A.Y."/>
            <person name="Deshpande S."/>
            <person name="Douglass A.P."/>
            <person name="Hanson S.J."/>
            <person name="Klenk H.-P."/>
            <person name="LaButti K.M."/>
            <person name="Lapidus A."/>
            <person name="Lindquist E.A."/>
            <person name="Lipzen A.M."/>
            <person name="Meier-Kolthoff J.P."/>
            <person name="Ohm R.A."/>
            <person name="Otillar R.P."/>
            <person name="Pangilinan J.L."/>
            <person name="Peng Y."/>
            <person name="Rokas A."/>
            <person name="Rosa C.A."/>
            <person name="Scheuner C."/>
            <person name="Sibirny A.A."/>
            <person name="Slot J.C."/>
            <person name="Stielow J.B."/>
            <person name="Sun H."/>
            <person name="Kurtzman C.P."/>
            <person name="Blackwell M."/>
            <person name="Grigoriev I.V."/>
            <person name="Jeffries T.W."/>
        </authorList>
    </citation>
    <scope>NUCLEOTIDE SEQUENCE [LARGE SCALE GENOMIC DNA]</scope>
    <source>
        <strain evidence="2 3">NRRL Y-2026</strain>
    </source>
</reference>
<dbReference type="PANTHER" id="PTHR12864">
    <property type="entry name" value="RAN BINDING PROTEIN 9-RELATED"/>
    <property type="match status" value="1"/>
</dbReference>